<dbReference type="PROSITE" id="PS50928">
    <property type="entry name" value="ABC_TM1"/>
    <property type="match status" value="1"/>
</dbReference>
<sequence length="373" mass="40604">MSCFYQTLTAGIVIACAYYLLLATQENLEARHIESGFSFLSQEAGFPIGDSLISYSPSDTYGRALLVGIINTFFAAILCIIFATILGIVMGVAQVSGNPLIARMAEVYVEVMRNIPVLLILLFVYGVVLVGLPSVKQAIEFIPDGFLSQRGIFVPRPIAGENFIYLMIALGLGIVGTVFFLKWAKKTLDITGKSFPTIWISLALIIIPPVIIQATFSDVLTWEVPELKGFNFKGGWVFRPEFAALVFGLVLYRGAFIAENVRSGIVSVQKGQREAATALGLSPERTMRDVVLPQALRTVIPSTTNDYASLVKDSSLAIAIGFPDMVSVGGTMIGQNGQAIEVIAIWMGIYLCINLIISLLMNIANNKFQLVER</sequence>
<dbReference type="STRING" id="1549748.WH95_13930"/>
<dbReference type="GO" id="GO:0022857">
    <property type="term" value="F:transmembrane transporter activity"/>
    <property type="evidence" value="ECO:0007669"/>
    <property type="project" value="InterPro"/>
</dbReference>
<dbReference type="NCBIfam" id="TIGR01726">
    <property type="entry name" value="HEQRo_perm_3TM"/>
    <property type="match status" value="1"/>
</dbReference>
<feature type="transmembrane region" description="Helical" evidence="9">
    <location>
        <begin position="196"/>
        <end position="216"/>
    </location>
</feature>
<organism evidence="11 12">
    <name type="scientific">Kiloniella litopenaei</name>
    <dbReference type="NCBI Taxonomy" id="1549748"/>
    <lineage>
        <taxon>Bacteria</taxon>
        <taxon>Pseudomonadati</taxon>
        <taxon>Pseudomonadota</taxon>
        <taxon>Alphaproteobacteria</taxon>
        <taxon>Rhodospirillales</taxon>
        <taxon>Kiloniellaceae</taxon>
        <taxon>Kiloniella</taxon>
    </lineage>
</organism>
<feature type="transmembrane region" description="Helical" evidence="9">
    <location>
        <begin position="236"/>
        <end position="255"/>
    </location>
</feature>
<comment type="similarity">
    <text evidence="2">Belongs to the binding-protein-dependent transport system permease family. HisMQ subfamily.</text>
</comment>
<evidence type="ECO:0000313" key="12">
    <source>
        <dbReference type="Proteomes" id="UP000034491"/>
    </source>
</evidence>
<evidence type="ECO:0000256" key="7">
    <source>
        <dbReference type="ARBA" id="ARBA00022989"/>
    </source>
</evidence>
<gene>
    <name evidence="11" type="ORF">WH95_13930</name>
</gene>
<dbReference type="InterPro" id="IPR035906">
    <property type="entry name" value="MetI-like_sf"/>
</dbReference>
<dbReference type="SUPFAM" id="SSF161098">
    <property type="entry name" value="MetI-like"/>
    <property type="match status" value="1"/>
</dbReference>
<keyword evidence="4" id="KW-1003">Cell membrane</keyword>
<keyword evidence="6" id="KW-0029">Amino-acid transport</keyword>
<feature type="transmembrane region" description="Helical" evidence="9">
    <location>
        <begin position="163"/>
        <end position="184"/>
    </location>
</feature>
<proteinExistence type="inferred from homology"/>
<protein>
    <submittedName>
        <fullName evidence="11">Amino acid ABC transporter permease</fullName>
    </submittedName>
</protein>
<evidence type="ECO:0000256" key="4">
    <source>
        <dbReference type="ARBA" id="ARBA00022475"/>
    </source>
</evidence>
<comment type="caution">
    <text evidence="11">The sequence shown here is derived from an EMBL/GenBank/DDBJ whole genome shotgun (WGS) entry which is preliminary data.</text>
</comment>
<reference evidence="11 12" key="1">
    <citation type="submission" date="2015-03" db="EMBL/GenBank/DDBJ databases">
        <title>Genome sequence of Kiloniella sp. P1-1, isolated from the gut microflora of Pacific white shrimp, Penaeus vannamei.</title>
        <authorList>
            <person name="Shao Z."/>
            <person name="Wang L."/>
            <person name="Li X."/>
        </authorList>
    </citation>
    <scope>NUCLEOTIDE SEQUENCE [LARGE SCALE GENOMIC DNA]</scope>
    <source>
        <strain evidence="11 12">P1-1</strain>
    </source>
</reference>
<accession>A0A0M2R3W5</accession>
<feature type="transmembrane region" description="Helical" evidence="9">
    <location>
        <begin position="64"/>
        <end position="93"/>
    </location>
</feature>
<comment type="subcellular location">
    <subcellularLocation>
        <location evidence="1">Cell inner membrane</location>
        <topology evidence="1">Multi-pass membrane protein</topology>
    </subcellularLocation>
    <subcellularLocation>
        <location evidence="9">Cell membrane</location>
        <topology evidence="9">Multi-pass membrane protein</topology>
    </subcellularLocation>
</comment>
<evidence type="ECO:0000256" key="8">
    <source>
        <dbReference type="ARBA" id="ARBA00023136"/>
    </source>
</evidence>
<keyword evidence="7 9" id="KW-1133">Transmembrane helix</keyword>
<keyword evidence="3 9" id="KW-0813">Transport</keyword>
<keyword evidence="8 9" id="KW-0472">Membrane</keyword>
<dbReference type="GO" id="GO:0043190">
    <property type="term" value="C:ATP-binding cassette (ABC) transporter complex"/>
    <property type="evidence" value="ECO:0007669"/>
    <property type="project" value="InterPro"/>
</dbReference>
<feature type="domain" description="ABC transmembrane type-1" evidence="10">
    <location>
        <begin position="69"/>
        <end position="361"/>
    </location>
</feature>
<evidence type="ECO:0000256" key="6">
    <source>
        <dbReference type="ARBA" id="ARBA00022970"/>
    </source>
</evidence>
<keyword evidence="12" id="KW-1185">Reference proteome</keyword>
<dbReference type="EMBL" id="LANI01000020">
    <property type="protein sequence ID" value="KKJ76356.1"/>
    <property type="molecule type" value="Genomic_DNA"/>
</dbReference>
<dbReference type="InterPro" id="IPR043429">
    <property type="entry name" value="ArtM/GltK/GlnP/TcyL/YhdX-like"/>
</dbReference>
<dbReference type="AlphaFoldDB" id="A0A0M2R3W5"/>
<dbReference type="InterPro" id="IPR010065">
    <property type="entry name" value="AA_ABC_transptr_permease_3TM"/>
</dbReference>
<evidence type="ECO:0000259" key="10">
    <source>
        <dbReference type="PROSITE" id="PS50928"/>
    </source>
</evidence>
<dbReference type="InterPro" id="IPR000515">
    <property type="entry name" value="MetI-like"/>
</dbReference>
<dbReference type="Proteomes" id="UP000034491">
    <property type="component" value="Unassembled WGS sequence"/>
</dbReference>
<evidence type="ECO:0000256" key="5">
    <source>
        <dbReference type="ARBA" id="ARBA00022692"/>
    </source>
</evidence>
<evidence type="ECO:0000256" key="9">
    <source>
        <dbReference type="RuleBase" id="RU363032"/>
    </source>
</evidence>
<feature type="transmembrane region" description="Helical" evidence="9">
    <location>
        <begin position="114"/>
        <end position="135"/>
    </location>
</feature>
<dbReference type="CDD" id="cd06261">
    <property type="entry name" value="TM_PBP2"/>
    <property type="match status" value="1"/>
</dbReference>
<name>A0A0M2R3W5_9PROT</name>
<dbReference type="Gene3D" id="1.10.3720.10">
    <property type="entry name" value="MetI-like"/>
    <property type="match status" value="2"/>
</dbReference>
<evidence type="ECO:0000256" key="3">
    <source>
        <dbReference type="ARBA" id="ARBA00022448"/>
    </source>
</evidence>
<feature type="transmembrane region" description="Helical" evidence="9">
    <location>
        <begin position="342"/>
        <end position="364"/>
    </location>
</feature>
<dbReference type="GO" id="GO:0006865">
    <property type="term" value="P:amino acid transport"/>
    <property type="evidence" value="ECO:0007669"/>
    <property type="project" value="UniProtKB-KW"/>
</dbReference>
<dbReference type="PANTHER" id="PTHR30614:SF37">
    <property type="entry name" value="AMINO-ACID ABC TRANSPORTER PERMEASE PROTEIN YHDX-RELATED"/>
    <property type="match status" value="1"/>
</dbReference>
<keyword evidence="5 9" id="KW-0812">Transmembrane</keyword>
<evidence type="ECO:0000256" key="2">
    <source>
        <dbReference type="ARBA" id="ARBA00010072"/>
    </source>
</evidence>
<dbReference type="PANTHER" id="PTHR30614">
    <property type="entry name" value="MEMBRANE COMPONENT OF AMINO ACID ABC TRANSPORTER"/>
    <property type="match status" value="1"/>
</dbReference>
<evidence type="ECO:0000313" key="11">
    <source>
        <dbReference type="EMBL" id="KKJ76356.1"/>
    </source>
</evidence>
<evidence type="ECO:0000256" key="1">
    <source>
        <dbReference type="ARBA" id="ARBA00004429"/>
    </source>
</evidence>
<dbReference type="Pfam" id="PF00528">
    <property type="entry name" value="BPD_transp_1"/>
    <property type="match status" value="1"/>
</dbReference>